<dbReference type="Proteomes" id="UP000199323">
    <property type="component" value="Unassembled WGS sequence"/>
</dbReference>
<dbReference type="InterPro" id="IPR029068">
    <property type="entry name" value="Glyas_Bleomycin-R_OHBP_Dase"/>
</dbReference>
<organism evidence="2 3">
    <name type="scientific">Actinacidiphila alni</name>
    <dbReference type="NCBI Taxonomy" id="380248"/>
    <lineage>
        <taxon>Bacteria</taxon>
        <taxon>Bacillati</taxon>
        <taxon>Actinomycetota</taxon>
        <taxon>Actinomycetes</taxon>
        <taxon>Kitasatosporales</taxon>
        <taxon>Streptomycetaceae</taxon>
        <taxon>Actinacidiphila</taxon>
    </lineage>
</organism>
<reference evidence="2 3" key="1">
    <citation type="submission" date="2016-10" db="EMBL/GenBank/DDBJ databases">
        <authorList>
            <person name="de Groot N.N."/>
        </authorList>
    </citation>
    <scope>NUCLEOTIDE SEQUENCE [LARGE SCALE GENOMIC DNA]</scope>
    <source>
        <strain evidence="2 3">CGMCC 4.3510</strain>
    </source>
</reference>
<protein>
    <recommendedName>
        <fullName evidence="1">Glyoxalase-like domain-containing protein</fullName>
    </recommendedName>
</protein>
<dbReference type="InterPro" id="IPR041581">
    <property type="entry name" value="Glyoxalase_6"/>
</dbReference>
<dbReference type="OrthoDB" id="5524593at2"/>
<dbReference type="PANTHER" id="PTHR35908:SF1">
    <property type="entry name" value="CONSERVED PROTEIN"/>
    <property type="match status" value="1"/>
</dbReference>
<dbReference type="CDD" id="cd06587">
    <property type="entry name" value="VOC"/>
    <property type="match status" value="1"/>
</dbReference>
<dbReference type="Pfam" id="PF18029">
    <property type="entry name" value="Glyoxalase_6"/>
    <property type="match status" value="1"/>
</dbReference>
<dbReference type="STRING" id="380248.SAMN05216251_114113"/>
<evidence type="ECO:0000313" key="2">
    <source>
        <dbReference type="EMBL" id="SFF44397.1"/>
    </source>
</evidence>
<gene>
    <name evidence="2" type="ORF">SAMN05216251_114113</name>
</gene>
<evidence type="ECO:0000259" key="1">
    <source>
        <dbReference type="Pfam" id="PF18029"/>
    </source>
</evidence>
<keyword evidence="3" id="KW-1185">Reference proteome</keyword>
<dbReference type="EMBL" id="FONG01000014">
    <property type="protein sequence ID" value="SFF44397.1"/>
    <property type="molecule type" value="Genomic_DNA"/>
</dbReference>
<dbReference type="RefSeq" id="WP_093715546.1">
    <property type="nucleotide sequence ID" value="NZ_FONG01000014.1"/>
</dbReference>
<sequence>MASSVRHTTIDCSDAYRLGTFWAAVLDGSLAEDDFPGDPEALVRADGAALLFVTVPDAKTVKNRVHLDLQPQDRPRDAEVARIADLGATVVADHRRPDGTGWVTMADPEGNEFCVERGPLG</sequence>
<dbReference type="AlphaFoldDB" id="A0A1I2ITM8"/>
<proteinExistence type="predicted"/>
<dbReference type="PANTHER" id="PTHR35908">
    <property type="entry name" value="HYPOTHETICAL FUSION PROTEIN"/>
    <property type="match status" value="1"/>
</dbReference>
<dbReference type="Gene3D" id="3.10.180.10">
    <property type="entry name" value="2,3-Dihydroxybiphenyl 1,2-Dioxygenase, domain 1"/>
    <property type="match status" value="1"/>
</dbReference>
<evidence type="ECO:0000313" key="3">
    <source>
        <dbReference type="Proteomes" id="UP000199323"/>
    </source>
</evidence>
<name>A0A1I2ITM8_9ACTN</name>
<accession>A0A1I2ITM8</accession>
<dbReference type="SUPFAM" id="SSF54593">
    <property type="entry name" value="Glyoxalase/Bleomycin resistance protein/Dihydroxybiphenyl dioxygenase"/>
    <property type="match status" value="1"/>
</dbReference>
<feature type="domain" description="Glyoxalase-like" evidence="1">
    <location>
        <begin position="8"/>
        <end position="115"/>
    </location>
</feature>